<proteinExistence type="predicted"/>
<dbReference type="PANTHER" id="PTHR46114:SF1">
    <property type="entry name" value="ZAD DOMAIN-CONTAINING PROTEIN"/>
    <property type="match status" value="1"/>
</dbReference>
<name>A0A6L2PE32_COPFO</name>
<organism evidence="1 2">
    <name type="scientific">Coptotermes formosanus</name>
    <name type="common">Formosan subterranean termite</name>
    <dbReference type="NCBI Taxonomy" id="36987"/>
    <lineage>
        <taxon>Eukaryota</taxon>
        <taxon>Metazoa</taxon>
        <taxon>Ecdysozoa</taxon>
        <taxon>Arthropoda</taxon>
        <taxon>Hexapoda</taxon>
        <taxon>Insecta</taxon>
        <taxon>Pterygota</taxon>
        <taxon>Neoptera</taxon>
        <taxon>Polyneoptera</taxon>
        <taxon>Dictyoptera</taxon>
        <taxon>Blattodea</taxon>
        <taxon>Blattoidea</taxon>
        <taxon>Termitoidae</taxon>
        <taxon>Rhinotermitidae</taxon>
        <taxon>Coptotermes</taxon>
    </lineage>
</organism>
<feature type="non-terminal residue" evidence="1">
    <location>
        <position position="131"/>
    </location>
</feature>
<dbReference type="OrthoDB" id="6752011at2759"/>
<dbReference type="AlphaFoldDB" id="A0A6L2PE32"/>
<protein>
    <submittedName>
        <fullName evidence="1">Uncharacterized protein</fullName>
    </submittedName>
</protein>
<evidence type="ECO:0000313" key="1">
    <source>
        <dbReference type="EMBL" id="GFG28855.1"/>
    </source>
</evidence>
<dbReference type="EMBL" id="BLKM01003458">
    <property type="protein sequence ID" value="GFG28855.1"/>
    <property type="molecule type" value="Genomic_DNA"/>
</dbReference>
<evidence type="ECO:0000313" key="2">
    <source>
        <dbReference type="Proteomes" id="UP000502823"/>
    </source>
</evidence>
<dbReference type="Proteomes" id="UP000502823">
    <property type="component" value="Unassembled WGS sequence"/>
</dbReference>
<reference evidence="2" key="1">
    <citation type="submission" date="2020-01" db="EMBL/GenBank/DDBJ databases">
        <title>Draft genome sequence of the Termite Coptotermes fromosanus.</title>
        <authorList>
            <person name="Itakura S."/>
            <person name="Yosikawa Y."/>
            <person name="Umezawa K."/>
        </authorList>
    </citation>
    <scope>NUCLEOTIDE SEQUENCE [LARGE SCALE GENOMIC DNA]</scope>
</reference>
<keyword evidence="2" id="KW-1185">Reference proteome</keyword>
<sequence>MILPPLHIKFGLMKQFFKALNVNVNCFNYPSNKFPALSQAKIKEGIFAGPQTMALTKDKMFEESMTAIEREAWISFKEAIDKFLGNNNDTNYEQVVNNMLEKYKVLGSKMSLKLHFLFSRLDHFPEKPRGS</sequence>
<dbReference type="InParanoid" id="A0A6L2PE32"/>
<accession>A0A6L2PE32</accession>
<dbReference type="PANTHER" id="PTHR46114">
    <property type="entry name" value="APPLE DOMAIN-CONTAINING PROTEIN"/>
    <property type="match status" value="1"/>
</dbReference>
<comment type="caution">
    <text evidence="1">The sequence shown here is derived from an EMBL/GenBank/DDBJ whole genome shotgun (WGS) entry which is preliminary data.</text>
</comment>
<gene>
    <name evidence="1" type="ORF">Cfor_09868</name>
</gene>